<dbReference type="Proteomes" id="UP001465976">
    <property type="component" value="Unassembled WGS sequence"/>
</dbReference>
<feature type="region of interest" description="Disordered" evidence="1">
    <location>
        <begin position="1"/>
        <end position="69"/>
    </location>
</feature>
<feature type="compositionally biased region" description="Low complexity" evidence="1">
    <location>
        <begin position="21"/>
        <end position="36"/>
    </location>
</feature>
<keyword evidence="3" id="KW-1185">Reference proteome</keyword>
<evidence type="ECO:0000313" key="2">
    <source>
        <dbReference type="EMBL" id="KAL0566182.1"/>
    </source>
</evidence>
<feature type="non-terminal residue" evidence="2">
    <location>
        <position position="338"/>
    </location>
</feature>
<proteinExistence type="predicted"/>
<evidence type="ECO:0000256" key="1">
    <source>
        <dbReference type="SAM" id="MobiDB-lite"/>
    </source>
</evidence>
<feature type="compositionally biased region" description="Low complexity" evidence="1">
    <location>
        <begin position="54"/>
        <end position="63"/>
    </location>
</feature>
<sequence length="338" mass="36720">MVNSADSGGASITALEDEPESQPASLSRLSPQSSTSGKKKEIISPASKGRATSSHDSSGDHSSLPSRIDKAEVSIEAMRQQLEEPQVSFNSNHVALLQMISDLKPSEAVKNPVECSEKLLAETKSRMESLVSSMDTLIPREKAEHMLSQKQGPSCPETPSLNAVLPLPSFDNSSSHLPTPGPSSKMVLAPNFSTAMATGLRTAPEPYSSYLPPIASSSSVAALSSLSLPLFKDKTAMEPEDSASSFSKRTKRQVGYVELGFTPSTDNPLHIAHYVADKLDSDFHRRIEDASWCRSRKGWVRIRFTDIDWAQTFIERLVAFARANPEQDVAKLSAYLVD</sequence>
<dbReference type="EMBL" id="JBAHYK010001984">
    <property type="protein sequence ID" value="KAL0566182.1"/>
    <property type="molecule type" value="Genomic_DNA"/>
</dbReference>
<organism evidence="2 3">
    <name type="scientific">Marasmius crinis-equi</name>
    <dbReference type="NCBI Taxonomy" id="585013"/>
    <lineage>
        <taxon>Eukaryota</taxon>
        <taxon>Fungi</taxon>
        <taxon>Dikarya</taxon>
        <taxon>Basidiomycota</taxon>
        <taxon>Agaricomycotina</taxon>
        <taxon>Agaricomycetes</taxon>
        <taxon>Agaricomycetidae</taxon>
        <taxon>Agaricales</taxon>
        <taxon>Marasmiineae</taxon>
        <taxon>Marasmiaceae</taxon>
        <taxon>Marasmius</taxon>
    </lineage>
</organism>
<comment type="caution">
    <text evidence="2">The sequence shown here is derived from an EMBL/GenBank/DDBJ whole genome shotgun (WGS) entry which is preliminary data.</text>
</comment>
<protein>
    <submittedName>
        <fullName evidence="2">Uncharacterized protein</fullName>
    </submittedName>
</protein>
<accession>A0ABR3ETD9</accession>
<evidence type="ECO:0000313" key="3">
    <source>
        <dbReference type="Proteomes" id="UP001465976"/>
    </source>
</evidence>
<reference evidence="2 3" key="1">
    <citation type="submission" date="2024-02" db="EMBL/GenBank/DDBJ databases">
        <title>A draft genome for the cacao thread blight pathogen Marasmius crinis-equi.</title>
        <authorList>
            <person name="Cohen S.P."/>
            <person name="Baruah I.K."/>
            <person name="Amoako-Attah I."/>
            <person name="Bukari Y."/>
            <person name="Meinhardt L.W."/>
            <person name="Bailey B.A."/>
        </authorList>
    </citation>
    <scope>NUCLEOTIDE SEQUENCE [LARGE SCALE GENOMIC DNA]</scope>
    <source>
        <strain evidence="2 3">GH-76</strain>
    </source>
</reference>
<name>A0ABR3ETD9_9AGAR</name>
<gene>
    <name evidence="2" type="ORF">V5O48_015835</name>
</gene>